<dbReference type="InterPro" id="IPR035965">
    <property type="entry name" value="PAS-like_dom_sf"/>
</dbReference>
<dbReference type="InterPro" id="IPR000014">
    <property type="entry name" value="PAS"/>
</dbReference>
<dbReference type="PANTHER" id="PTHR43304">
    <property type="entry name" value="PHYTOCHROME-LIKE PROTEIN CPH1"/>
    <property type="match status" value="1"/>
</dbReference>
<evidence type="ECO:0000256" key="4">
    <source>
        <dbReference type="ARBA" id="ARBA00022679"/>
    </source>
</evidence>
<protein>
    <recommendedName>
        <fullName evidence="2">histidine kinase</fullName>
        <ecNumber evidence="2">2.7.13.3</ecNumber>
    </recommendedName>
</protein>
<keyword evidence="5" id="KW-0418">Kinase</keyword>
<keyword evidence="4" id="KW-0808">Transferase</keyword>
<dbReference type="Pfam" id="PF00989">
    <property type="entry name" value="PAS"/>
    <property type="match status" value="1"/>
</dbReference>
<gene>
    <name evidence="8" type="ORF">ACFQRB_18970</name>
</gene>
<dbReference type="Gene3D" id="3.30.450.20">
    <property type="entry name" value="PAS domain"/>
    <property type="match status" value="3"/>
</dbReference>
<feature type="domain" description="PAS" evidence="7">
    <location>
        <begin position="22"/>
        <end position="92"/>
    </location>
</feature>
<dbReference type="Pfam" id="PF08447">
    <property type="entry name" value="PAS_3"/>
    <property type="match status" value="1"/>
</dbReference>
<reference evidence="8 9" key="1">
    <citation type="journal article" date="2019" name="Int. J. Syst. Evol. Microbiol.">
        <title>The Global Catalogue of Microorganisms (GCM) 10K type strain sequencing project: providing services to taxonomists for standard genome sequencing and annotation.</title>
        <authorList>
            <consortium name="The Broad Institute Genomics Platform"/>
            <consortium name="The Broad Institute Genome Sequencing Center for Infectious Disease"/>
            <person name="Wu L."/>
            <person name="Ma J."/>
        </authorList>
    </citation>
    <scope>NUCLEOTIDE SEQUENCE [LARGE SCALE GENOMIC DNA]</scope>
    <source>
        <strain evidence="8 9">DT92</strain>
    </source>
</reference>
<sequence length="360" mass="38247">MSRTGDEGSGVTDPPSSWGEADDNTVREAFDRIDDPMLSVDTGLVVTDANAAAVRAIGRPRAQVVGRPLSESVTGDDKARVQAELAAAMRHGGGVLAFETAAGGSMVCSVHASDTGVTLVGGGTGGDSTTGGLLVNDVDRLVEGYFAIDTDWRVVRWNAEMERRTGVAAGEIVGTDIRELFTESMARDIGGAFDRAFETGEPVSAAAYVEGFDYWVELSVYPSSDGLSVYSVDVTDRRERERTLRATTTRLELALEGTDTGVWEWNVNGGPLRWYGSTEPLVCCDPDGTKGGLETFVERVHPEDRASVRRSIEDVIERGGPTHMRYRVVTPGGASAGWRVGVRSGSTTTSRGGSRAASST</sequence>
<feature type="region of interest" description="Disordered" evidence="6">
    <location>
        <begin position="339"/>
        <end position="360"/>
    </location>
</feature>
<organism evidence="8 9">
    <name type="scientific">Halobaculum litoreum</name>
    <dbReference type="NCBI Taxonomy" id="3031998"/>
    <lineage>
        <taxon>Archaea</taxon>
        <taxon>Methanobacteriati</taxon>
        <taxon>Methanobacteriota</taxon>
        <taxon>Stenosarchaea group</taxon>
        <taxon>Halobacteria</taxon>
        <taxon>Halobacteriales</taxon>
        <taxon>Haloferacaceae</taxon>
        <taxon>Halobaculum</taxon>
    </lineage>
</organism>
<dbReference type="InterPro" id="IPR013767">
    <property type="entry name" value="PAS_fold"/>
</dbReference>
<dbReference type="EC" id="2.7.13.3" evidence="2"/>
<accession>A0ABD5XS56</accession>
<feature type="domain" description="PAS" evidence="7">
    <location>
        <begin position="247"/>
        <end position="319"/>
    </location>
</feature>
<evidence type="ECO:0000256" key="2">
    <source>
        <dbReference type="ARBA" id="ARBA00012438"/>
    </source>
</evidence>
<dbReference type="Pfam" id="PF08448">
    <property type="entry name" value="PAS_4"/>
    <property type="match status" value="1"/>
</dbReference>
<dbReference type="SUPFAM" id="SSF55785">
    <property type="entry name" value="PYP-like sensor domain (PAS domain)"/>
    <property type="match status" value="3"/>
</dbReference>
<evidence type="ECO:0000313" key="8">
    <source>
        <dbReference type="EMBL" id="MFC7137962.1"/>
    </source>
</evidence>
<dbReference type="InterPro" id="IPR052162">
    <property type="entry name" value="Sensor_kinase/Photoreceptor"/>
</dbReference>
<evidence type="ECO:0000256" key="6">
    <source>
        <dbReference type="SAM" id="MobiDB-lite"/>
    </source>
</evidence>
<proteinExistence type="predicted"/>
<evidence type="ECO:0000256" key="1">
    <source>
        <dbReference type="ARBA" id="ARBA00000085"/>
    </source>
</evidence>
<dbReference type="Proteomes" id="UP001596368">
    <property type="component" value="Unassembled WGS sequence"/>
</dbReference>
<dbReference type="CDD" id="cd00130">
    <property type="entry name" value="PAS"/>
    <property type="match status" value="3"/>
</dbReference>
<dbReference type="InterPro" id="IPR013656">
    <property type="entry name" value="PAS_4"/>
</dbReference>
<evidence type="ECO:0000256" key="5">
    <source>
        <dbReference type="ARBA" id="ARBA00022777"/>
    </source>
</evidence>
<comment type="catalytic activity">
    <reaction evidence="1">
        <text>ATP + protein L-histidine = ADP + protein N-phospho-L-histidine.</text>
        <dbReference type="EC" id="2.7.13.3"/>
    </reaction>
</comment>
<dbReference type="GO" id="GO:0004673">
    <property type="term" value="F:protein histidine kinase activity"/>
    <property type="evidence" value="ECO:0007669"/>
    <property type="project" value="UniProtKB-EC"/>
</dbReference>
<dbReference type="InterPro" id="IPR013655">
    <property type="entry name" value="PAS_fold_3"/>
</dbReference>
<evidence type="ECO:0000256" key="3">
    <source>
        <dbReference type="ARBA" id="ARBA00022553"/>
    </source>
</evidence>
<comment type="caution">
    <text evidence="8">The sequence shown here is derived from an EMBL/GenBank/DDBJ whole genome shotgun (WGS) entry which is preliminary data.</text>
</comment>
<dbReference type="PROSITE" id="PS50112">
    <property type="entry name" value="PAS"/>
    <property type="match status" value="3"/>
</dbReference>
<dbReference type="SMART" id="SM00091">
    <property type="entry name" value="PAS"/>
    <property type="match status" value="3"/>
</dbReference>
<dbReference type="EMBL" id="JBHSZG010000008">
    <property type="protein sequence ID" value="MFC7137962.1"/>
    <property type="molecule type" value="Genomic_DNA"/>
</dbReference>
<evidence type="ECO:0000259" key="7">
    <source>
        <dbReference type="PROSITE" id="PS50112"/>
    </source>
</evidence>
<dbReference type="NCBIfam" id="TIGR00229">
    <property type="entry name" value="sensory_box"/>
    <property type="match status" value="1"/>
</dbReference>
<name>A0ABD5XS56_9EURY</name>
<dbReference type="PANTHER" id="PTHR43304:SF1">
    <property type="entry name" value="PAC DOMAIN-CONTAINING PROTEIN"/>
    <property type="match status" value="1"/>
</dbReference>
<keyword evidence="3" id="KW-0597">Phosphoprotein</keyword>
<evidence type="ECO:0000313" key="9">
    <source>
        <dbReference type="Proteomes" id="UP001596368"/>
    </source>
</evidence>
<keyword evidence="9" id="KW-1185">Reference proteome</keyword>
<dbReference type="AlphaFoldDB" id="A0ABD5XS56"/>
<feature type="domain" description="PAS" evidence="7">
    <location>
        <begin position="138"/>
        <end position="200"/>
    </location>
</feature>
<feature type="region of interest" description="Disordered" evidence="6">
    <location>
        <begin position="1"/>
        <end position="22"/>
    </location>
</feature>